<dbReference type="CDD" id="cd15482">
    <property type="entry name" value="Sialidase_non-viral"/>
    <property type="match status" value="1"/>
</dbReference>
<name>A0AAU2A305_9ACTN</name>
<keyword evidence="2" id="KW-0378">Hydrolase</keyword>
<organism evidence="2">
    <name type="scientific">Streptomyces sp. NBC_00093</name>
    <dbReference type="NCBI Taxonomy" id="2975649"/>
    <lineage>
        <taxon>Bacteria</taxon>
        <taxon>Bacillati</taxon>
        <taxon>Actinomycetota</taxon>
        <taxon>Actinomycetes</taxon>
        <taxon>Kitasatosporales</taxon>
        <taxon>Streptomycetaceae</taxon>
        <taxon>Streptomyces</taxon>
    </lineage>
</organism>
<dbReference type="AlphaFoldDB" id="A0AAU2A305"/>
<evidence type="ECO:0000256" key="1">
    <source>
        <dbReference type="SAM" id="SignalP"/>
    </source>
</evidence>
<gene>
    <name evidence="2" type="ORF">OHA22_21995</name>
</gene>
<feature type="chain" id="PRO_5043513512" evidence="1">
    <location>
        <begin position="30"/>
        <end position="451"/>
    </location>
</feature>
<dbReference type="InterPro" id="IPR036278">
    <property type="entry name" value="Sialidase_sf"/>
</dbReference>
<evidence type="ECO:0000313" key="2">
    <source>
        <dbReference type="EMBL" id="WTT18023.1"/>
    </source>
</evidence>
<feature type="signal peptide" evidence="1">
    <location>
        <begin position="1"/>
        <end position="29"/>
    </location>
</feature>
<keyword evidence="1" id="KW-0732">Signal</keyword>
<dbReference type="EMBL" id="CP108222">
    <property type="protein sequence ID" value="WTT18023.1"/>
    <property type="molecule type" value="Genomic_DNA"/>
</dbReference>
<reference evidence="2" key="1">
    <citation type="submission" date="2022-10" db="EMBL/GenBank/DDBJ databases">
        <title>The complete genomes of actinobacterial strains from the NBC collection.</title>
        <authorList>
            <person name="Joergensen T.S."/>
            <person name="Alvarez Arevalo M."/>
            <person name="Sterndorff E.B."/>
            <person name="Faurdal D."/>
            <person name="Vuksanovic O."/>
            <person name="Mourched A.-S."/>
            <person name="Charusanti P."/>
            <person name="Shaw S."/>
            <person name="Blin K."/>
            <person name="Weber T."/>
        </authorList>
    </citation>
    <scope>NUCLEOTIDE SEQUENCE</scope>
    <source>
        <strain evidence="2">NBC_00093</strain>
    </source>
</reference>
<proteinExistence type="predicted"/>
<protein>
    <submittedName>
        <fullName evidence="2">Glycoside hydrolase</fullName>
    </submittedName>
</protein>
<accession>A0AAU2A305</accession>
<sequence>MRIPESPRPEWAALLSALVLLAGAPAALAETRTTTQPAPVGAQTLEREAILELDVTDLPGTREGQPVVAVNPRNPRNLVYVATIFPNRPELEPVGECFVAFSQDRGKTWQRSTWPLGDRPQCGEPIVTTDAKGVFYVSNNQIGPDPAATYTNHNVVSRSVDGGRTWIGPVETPLLLGGAPKLRVDSATGKVYAVAGAVWEYPSAVSVSADSGATWSDPSVIPGPMPCIVVSPAMPPACGYPGREFAVHDGILASPTQEGTVTLRVTRDDGQTWEARPVTDSAGTPVPAGTGALVPVPARGASADPVPWVSADPTRKGRFAVMVPRESNLEVYVTGDAGRSWTGPAVIAASAAQRPWMEFGPGGQLGVMWRTTTLDAFSVVSFDHGRTFSRALRVNETTQPAGVHGPPGDRWSTITLDRRYAYVAWSDGRSGELDGILARVPLSAYRGSGGQ</sequence>
<dbReference type="GO" id="GO:0016787">
    <property type="term" value="F:hydrolase activity"/>
    <property type="evidence" value="ECO:0007669"/>
    <property type="project" value="UniProtKB-KW"/>
</dbReference>
<dbReference type="Gene3D" id="2.120.10.10">
    <property type="match status" value="2"/>
</dbReference>
<dbReference type="SUPFAM" id="SSF50939">
    <property type="entry name" value="Sialidases"/>
    <property type="match status" value="1"/>
</dbReference>